<sequence>MARRYVAISGSPSATSRSALLADTLLDRLPDGCEGTHLRLSTLDPAALISADWRDPGIAAAVEAVSQAHGVILVTPVYKAAYSGVLKCFLDLLDQFAFAGKAVLPLATGGSLAHALAIDYGLRPVLQSMGARHVVQGVMVLSDHLETTPAGGLVINEQAERLLAPAMKHFLSAGSDDPALSLMGHPDPARLHPPAAPALKV</sequence>
<feature type="region of interest" description="Disordered" evidence="5">
    <location>
        <begin position="182"/>
        <end position="201"/>
    </location>
</feature>
<comment type="caution">
    <text evidence="7">The sequence shown here is derived from an EMBL/GenBank/DDBJ whole genome shotgun (WGS) entry which is preliminary data.</text>
</comment>
<dbReference type="AlphaFoldDB" id="A3KBD8"/>
<reference evidence="7 8" key="1">
    <citation type="submission" date="2006-06" db="EMBL/GenBank/DDBJ databases">
        <authorList>
            <person name="Moran M.A."/>
            <person name="Ferriera S."/>
            <person name="Johnson J."/>
            <person name="Kravitz S."/>
            <person name="Beeson K."/>
            <person name="Sutton G."/>
            <person name="Rogers Y.-H."/>
            <person name="Friedman R."/>
            <person name="Frazier M."/>
            <person name="Venter J.C."/>
        </authorList>
    </citation>
    <scope>NUCLEOTIDE SEQUENCE [LARGE SCALE GENOMIC DNA]</scope>
    <source>
        <strain evidence="7 8">E-37</strain>
    </source>
</reference>
<gene>
    <name evidence="7" type="ORF">SSE37_00045</name>
</gene>
<protein>
    <submittedName>
        <fullName evidence="7">NADPH-dependent FMN reductase</fullName>
    </submittedName>
</protein>
<dbReference type="Pfam" id="PF03358">
    <property type="entry name" value="FMN_red"/>
    <property type="match status" value="1"/>
</dbReference>
<evidence type="ECO:0000259" key="6">
    <source>
        <dbReference type="Pfam" id="PF03358"/>
    </source>
</evidence>
<evidence type="ECO:0000256" key="3">
    <source>
        <dbReference type="ARBA" id="ARBA00022643"/>
    </source>
</evidence>
<dbReference type="PANTHER" id="PTHR43408">
    <property type="entry name" value="FMN REDUCTASE (NADPH)"/>
    <property type="match status" value="1"/>
</dbReference>
<dbReference type="OrthoDB" id="1643408at2"/>
<organism evidence="7 8">
    <name type="scientific">Sagittula stellata (strain ATCC 700073 / DSM 11524 / E-37)</name>
    <dbReference type="NCBI Taxonomy" id="388399"/>
    <lineage>
        <taxon>Bacteria</taxon>
        <taxon>Pseudomonadati</taxon>
        <taxon>Pseudomonadota</taxon>
        <taxon>Alphaproteobacteria</taxon>
        <taxon>Rhodobacterales</taxon>
        <taxon>Roseobacteraceae</taxon>
        <taxon>Sagittula</taxon>
    </lineage>
</organism>
<evidence type="ECO:0000256" key="4">
    <source>
        <dbReference type="ARBA" id="ARBA00023002"/>
    </source>
</evidence>
<dbReference type="InterPro" id="IPR051814">
    <property type="entry name" value="NAD(P)H-dep_FMN_reductase"/>
</dbReference>
<dbReference type="PANTHER" id="PTHR43408:SF1">
    <property type="entry name" value="FMN REDUCTASE (NADPH)"/>
    <property type="match status" value="1"/>
</dbReference>
<name>A3KBD8_SAGS3</name>
<keyword evidence="2" id="KW-0285">Flavoprotein</keyword>
<dbReference type="InterPro" id="IPR029039">
    <property type="entry name" value="Flavoprotein-like_sf"/>
</dbReference>
<keyword evidence="4" id="KW-0560">Oxidoreductase</keyword>
<dbReference type="InterPro" id="IPR020048">
    <property type="entry name" value="NADPH-dep_FMN_reduc_SsuE"/>
</dbReference>
<accession>A3KBD8</accession>
<dbReference type="Gene3D" id="3.40.50.360">
    <property type="match status" value="1"/>
</dbReference>
<feature type="domain" description="NADPH-dependent FMN reductase-like" evidence="6">
    <location>
        <begin position="5"/>
        <end position="141"/>
    </location>
</feature>
<keyword evidence="8" id="KW-1185">Reference proteome</keyword>
<comment type="similarity">
    <text evidence="1">Belongs to the SsuE family.</text>
</comment>
<dbReference type="EMBL" id="AAYA01000036">
    <property type="protein sequence ID" value="EBA05512.1"/>
    <property type="molecule type" value="Genomic_DNA"/>
</dbReference>
<dbReference type="eggNOG" id="COG0431">
    <property type="taxonomic scope" value="Bacteria"/>
</dbReference>
<dbReference type="NCBIfam" id="TIGR03567">
    <property type="entry name" value="FMN_reduc_SsuE"/>
    <property type="match status" value="1"/>
</dbReference>
<evidence type="ECO:0000313" key="7">
    <source>
        <dbReference type="EMBL" id="EBA05512.1"/>
    </source>
</evidence>
<dbReference type="GO" id="GO:0046306">
    <property type="term" value="P:alkanesulfonate catabolic process"/>
    <property type="evidence" value="ECO:0007669"/>
    <property type="project" value="InterPro"/>
</dbReference>
<dbReference type="SUPFAM" id="SSF52218">
    <property type="entry name" value="Flavoproteins"/>
    <property type="match status" value="1"/>
</dbReference>
<dbReference type="GO" id="GO:0008752">
    <property type="term" value="F:FMN reductase [NAD(P)H] activity"/>
    <property type="evidence" value="ECO:0007669"/>
    <property type="project" value="InterPro"/>
</dbReference>
<evidence type="ECO:0000313" key="8">
    <source>
        <dbReference type="Proteomes" id="UP000005713"/>
    </source>
</evidence>
<dbReference type="RefSeq" id="WP_005864384.1">
    <property type="nucleotide sequence ID" value="NZ_AAYA01000036.1"/>
</dbReference>
<evidence type="ECO:0000256" key="5">
    <source>
        <dbReference type="SAM" id="MobiDB-lite"/>
    </source>
</evidence>
<proteinExistence type="inferred from homology"/>
<keyword evidence="3" id="KW-0288">FMN</keyword>
<dbReference type="InterPro" id="IPR005025">
    <property type="entry name" value="FMN_Rdtase-like_dom"/>
</dbReference>
<evidence type="ECO:0000256" key="1">
    <source>
        <dbReference type="ARBA" id="ARBA00005990"/>
    </source>
</evidence>
<evidence type="ECO:0000256" key="2">
    <source>
        <dbReference type="ARBA" id="ARBA00022630"/>
    </source>
</evidence>
<dbReference type="Proteomes" id="UP000005713">
    <property type="component" value="Unassembled WGS sequence"/>
</dbReference>